<feature type="transmembrane region" description="Helical" evidence="17">
    <location>
        <begin position="652"/>
        <end position="674"/>
    </location>
</feature>
<dbReference type="Pfam" id="PF07670">
    <property type="entry name" value="Gate"/>
    <property type="match status" value="2"/>
</dbReference>
<keyword evidence="9 17" id="KW-0408">Iron</keyword>
<dbReference type="GO" id="GO:0015093">
    <property type="term" value="F:ferrous iron transmembrane transporter activity"/>
    <property type="evidence" value="ECO:0007669"/>
    <property type="project" value="UniProtKB-UniRule"/>
</dbReference>
<proteinExistence type="inferred from homology"/>
<keyword evidence="7 15" id="KW-0547">Nucleotide-binding</keyword>
<feature type="transmembrane region" description="Helical" evidence="17">
    <location>
        <begin position="452"/>
        <end position="472"/>
    </location>
</feature>
<feature type="transmembrane region" description="Helical" evidence="17">
    <location>
        <begin position="515"/>
        <end position="534"/>
    </location>
</feature>
<keyword evidence="12 17" id="KW-0472">Membrane</keyword>
<feature type="binding site" evidence="15">
    <location>
        <begin position="10"/>
        <end position="17"/>
    </location>
    <ligand>
        <name>GTP</name>
        <dbReference type="ChEBI" id="CHEBI:37565"/>
        <label>1</label>
    </ligand>
</feature>
<dbReference type="SUPFAM" id="SSF52540">
    <property type="entry name" value="P-loop containing nucleoside triphosphate hydrolases"/>
    <property type="match status" value="1"/>
</dbReference>
<protein>
    <recommendedName>
        <fullName evidence="13 14">Ferrous iron transport protein B</fullName>
    </recommendedName>
</protein>
<evidence type="ECO:0000256" key="9">
    <source>
        <dbReference type="ARBA" id="ARBA00023004"/>
    </source>
</evidence>
<keyword evidence="4" id="KW-1003">Cell membrane</keyword>
<comment type="subcellular location">
    <subcellularLocation>
        <location evidence="2 17">Cell membrane</location>
        <topology evidence="2 17">Multi-pass membrane protein</topology>
    </subcellularLocation>
</comment>
<dbReference type="EMBL" id="CP157940">
    <property type="protein sequence ID" value="XBS56125.1"/>
    <property type="molecule type" value="Genomic_DNA"/>
</dbReference>
<dbReference type="GO" id="GO:0005886">
    <property type="term" value="C:plasma membrane"/>
    <property type="evidence" value="ECO:0007669"/>
    <property type="project" value="UniProtKB-SubCell"/>
</dbReference>
<dbReference type="GO" id="GO:0046872">
    <property type="term" value="F:metal ion binding"/>
    <property type="evidence" value="ECO:0007669"/>
    <property type="project" value="UniProtKB-KW"/>
</dbReference>
<dbReference type="NCBIfam" id="TIGR00231">
    <property type="entry name" value="small_GTP"/>
    <property type="match status" value="1"/>
</dbReference>
<evidence type="ECO:0000313" key="19">
    <source>
        <dbReference type="EMBL" id="XBS56125.1"/>
    </source>
</evidence>
<feature type="transmembrane region" description="Helical" evidence="17">
    <location>
        <begin position="288"/>
        <end position="314"/>
    </location>
</feature>
<keyword evidence="8 17" id="KW-1133">Transmembrane helix</keyword>
<feature type="binding site" evidence="16">
    <location>
        <position position="22"/>
    </location>
    <ligand>
        <name>Mg(2+)</name>
        <dbReference type="ChEBI" id="CHEBI:18420"/>
        <label>1</label>
    </ligand>
</feature>
<feature type="transmembrane region" description="Helical" evidence="17">
    <location>
        <begin position="346"/>
        <end position="366"/>
    </location>
</feature>
<feature type="binding site" evidence="15">
    <location>
        <begin position="116"/>
        <end position="119"/>
    </location>
    <ligand>
        <name>GTP</name>
        <dbReference type="ChEBI" id="CHEBI:37565"/>
        <label>4</label>
    </ligand>
</feature>
<evidence type="ECO:0000256" key="5">
    <source>
        <dbReference type="ARBA" id="ARBA00022496"/>
    </source>
</evidence>
<evidence type="ECO:0000256" key="12">
    <source>
        <dbReference type="ARBA" id="ARBA00023136"/>
    </source>
</evidence>
<feature type="binding site" evidence="15">
    <location>
        <begin position="145"/>
        <end position="147"/>
    </location>
    <ligand>
        <name>GTP</name>
        <dbReference type="ChEBI" id="CHEBI:37565"/>
        <label>5</label>
    </ligand>
</feature>
<evidence type="ECO:0000256" key="2">
    <source>
        <dbReference type="ARBA" id="ARBA00004651"/>
    </source>
</evidence>
<feature type="binding site" evidence="15">
    <location>
        <begin position="35"/>
        <end position="39"/>
    </location>
    <ligand>
        <name>GTP</name>
        <dbReference type="ChEBI" id="CHEBI:37565"/>
        <label>2</label>
    </ligand>
</feature>
<name>A0AAU7PV88_9FIRM</name>
<dbReference type="Gene3D" id="3.40.50.300">
    <property type="entry name" value="P-loop containing nucleotide triphosphate hydrolases"/>
    <property type="match status" value="1"/>
</dbReference>
<evidence type="ECO:0000256" key="14">
    <source>
        <dbReference type="NCBIfam" id="TIGR00437"/>
    </source>
</evidence>
<keyword evidence="5 17" id="KW-0410">Iron transport</keyword>
<feature type="domain" description="FeoB-type G" evidence="18">
    <location>
        <begin position="3"/>
        <end position="165"/>
    </location>
</feature>
<dbReference type="InterPro" id="IPR003373">
    <property type="entry name" value="Fe2_transport_prot-B"/>
</dbReference>
<evidence type="ECO:0000259" key="18">
    <source>
        <dbReference type="PROSITE" id="PS51711"/>
    </source>
</evidence>
<evidence type="ECO:0000256" key="10">
    <source>
        <dbReference type="ARBA" id="ARBA00023065"/>
    </source>
</evidence>
<evidence type="ECO:0000256" key="11">
    <source>
        <dbReference type="ARBA" id="ARBA00023134"/>
    </source>
</evidence>
<organism evidence="19">
    <name type="scientific">Lacrimispora sp. BS-2</name>
    <dbReference type="NCBI Taxonomy" id="3151850"/>
    <lineage>
        <taxon>Bacteria</taxon>
        <taxon>Bacillati</taxon>
        <taxon>Bacillota</taxon>
        <taxon>Clostridia</taxon>
        <taxon>Lachnospirales</taxon>
        <taxon>Lachnospiraceae</taxon>
        <taxon>Lacrimispora</taxon>
    </lineage>
</organism>
<feature type="transmembrane region" description="Helical" evidence="17">
    <location>
        <begin position="386"/>
        <end position="408"/>
    </location>
</feature>
<dbReference type="RefSeq" id="WP_349948753.1">
    <property type="nucleotide sequence ID" value="NZ_CP157940.1"/>
</dbReference>
<dbReference type="InterPro" id="IPR011640">
    <property type="entry name" value="Fe2_transport_prot_B_C"/>
</dbReference>
<dbReference type="InterPro" id="IPR041069">
    <property type="entry name" value="FeoB_Cyto"/>
</dbReference>
<feature type="transmembrane region" description="Helical" evidence="17">
    <location>
        <begin position="320"/>
        <end position="339"/>
    </location>
</feature>
<evidence type="ECO:0000256" key="13">
    <source>
        <dbReference type="ARBA" id="ARBA00031200"/>
    </source>
</evidence>
<dbReference type="Pfam" id="PF17910">
    <property type="entry name" value="FeoB_Cyto"/>
    <property type="match status" value="1"/>
</dbReference>
<evidence type="ECO:0000256" key="3">
    <source>
        <dbReference type="ARBA" id="ARBA00022448"/>
    </source>
</evidence>
<feature type="binding site" evidence="16">
    <location>
        <position position="25"/>
    </location>
    <ligand>
        <name>Mg(2+)</name>
        <dbReference type="ChEBI" id="CHEBI:18420"/>
        <label>2</label>
    </ligand>
</feature>
<dbReference type="Pfam" id="PF07664">
    <property type="entry name" value="FeoB_C"/>
    <property type="match status" value="1"/>
</dbReference>
<feature type="binding site" evidence="16">
    <location>
        <position position="21"/>
    </location>
    <ligand>
        <name>Mg(2+)</name>
        <dbReference type="ChEBI" id="CHEBI:18420"/>
        <label>2</label>
    </ligand>
</feature>
<dbReference type="Pfam" id="PF02421">
    <property type="entry name" value="FeoB_N"/>
    <property type="match status" value="1"/>
</dbReference>
<sequence>MNTTTIALLGQPNSGKSTLFNSLTGSKQHVGNWPGKTVEKKEGYFTHNNTSYTVVDLPGTYSLSANSEEEVITRNYIASGKADMVCILADASQLERSLYMMADYAGIRVPVFLVLNMMDIAASQGREINCKALAKELQIPVVPMVAADRKKYADFYAVLEQMGKGTPAELNTQNLISCYEKVIGQNYTQLVQLLPEEGMRIYTSQWLAAKLIEGDSLAMESVQSAAKGKWSEIQKIISSVNAGSLLTGDSKFRWIEGLLKNHVTNPRKRKERGRFDKIATSKTWGKPLAILIILFGLLLSMMIAMPFMGLFSYIPALSAPLSNVILGVGIPAFLVSLLCDAVLAGISFALMMASFVFGVSLVFGFMEEVGYMARISYVFDNTMSKFGLQGKAVMPFLVSLGCNIGGVGSTRVIDSWGQRVTTIALSWVVPCASTWGVVGLISSLFFENMAPVVILSMFVVAFLHIFITSKVFGKRLIKESERTGLIMELPPYHKPRYKNLFRFVLDRIGDVLKRALKIIILVSVVFWALAYTSSGNIENSLIYKIGTAIEPVTMIFGLRWQMFMAWMASAIGKESSLGVLASLFNSQGVWSAIAGQKLIETNTAVVGTNLLATISKPEALAFLYAFFFNMPCLMTLSATAQESHSMKWTLRITAYYLATALLLSTIAYHIGLLIF</sequence>
<dbReference type="PANTHER" id="PTHR43185">
    <property type="entry name" value="FERROUS IRON TRANSPORT PROTEIN B"/>
    <property type="match status" value="1"/>
</dbReference>
<dbReference type="CDD" id="cd01879">
    <property type="entry name" value="FeoB"/>
    <property type="match status" value="1"/>
</dbReference>
<dbReference type="InterPro" id="IPR005225">
    <property type="entry name" value="Small_GTP-bd"/>
</dbReference>
<dbReference type="GO" id="GO:0005525">
    <property type="term" value="F:GTP binding"/>
    <property type="evidence" value="ECO:0007669"/>
    <property type="project" value="UniProtKB-KW"/>
</dbReference>
<dbReference type="NCBIfam" id="TIGR00437">
    <property type="entry name" value="feoB"/>
    <property type="match status" value="1"/>
</dbReference>
<feature type="binding site" evidence="15">
    <location>
        <begin position="56"/>
        <end position="59"/>
    </location>
    <ligand>
        <name>GTP</name>
        <dbReference type="ChEBI" id="CHEBI:37565"/>
        <label>3</label>
    </ligand>
</feature>
<keyword evidence="3 17" id="KW-0813">Transport</keyword>
<evidence type="ECO:0000256" key="15">
    <source>
        <dbReference type="PIRSR" id="PIRSR603373-1"/>
    </source>
</evidence>
<feature type="binding site" evidence="16">
    <location>
        <position position="24"/>
    </location>
    <ligand>
        <name>Mg(2+)</name>
        <dbReference type="ChEBI" id="CHEBI:18420"/>
        <label>2</label>
    </ligand>
</feature>
<dbReference type="PROSITE" id="PS51711">
    <property type="entry name" value="G_FEOB"/>
    <property type="match status" value="1"/>
</dbReference>
<feature type="transmembrane region" description="Helical" evidence="17">
    <location>
        <begin position="619"/>
        <end position="640"/>
    </location>
</feature>
<gene>
    <name evidence="19" type="primary">feoB</name>
    <name evidence="19" type="ORF">ABFV83_10160</name>
</gene>
<comment type="similarity">
    <text evidence="17">Belongs to the TRAFAC class TrmE-Era-EngA-EngB-Septin-like GTPase superfamily. FeoB GTPase (TC 9.A.8) family.</text>
</comment>
<feature type="transmembrane region" description="Helical" evidence="17">
    <location>
        <begin position="420"/>
        <end position="446"/>
    </location>
</feature>
<keyword evidence="6 17" id="KW-0812">Transmembrane</keyword>
<keyword evidence="16" id="KW-0479">Metal-binding</keyword>
<evidence type="ECO:0000256" key="17">
    <source>
        <dbReference type="RuleBase" id="RU362098"/>
    </source>
</evidence>
<keyword evidence="16" id="KW-0460">Magnesium</keyword>
<evidence type="ECO:0000256" key="16">
    <source>
        <dbReference type="PIRSR" id="PIRSR603373-2"/>
    </source>
</evidence>
<evidence type="ECO:0000256" key="8">
    <source>
        <dbReference type="ARBA" id="ARBA00022989"/>
    </source>
</evidence>
<evidence type="ECO:0000256" key="7">
    <source>
        <dbReference type="ARBA" id="ARBA00022741"/>
    </source>
</evidence>
<dbReference type="InterPro" id="IPR006073">
    <property type="entry name" value="GTP-bd"/>
</dbReference>
<dbReference type="InterPro" id="IPR011642">
    <property type="entry name" value="Gate_dom"/>
</dbReference>
<keyword evidence="10" id="KW-0406">Ion transport</keyword>
<dbReference type="InterPro" id="IPR050860">
    <property type="entry name" value="FeoB_GTPase"/>
</dbReference>
<dbReference type="InterPro" id="IPR030389">
    <property type="entry name" value="G_FEOB_dom"/>
</dbReference>
<dbReference type="InterPro" id="IPR027417">
    <property type="entry name" value="P-loop_NTPase"/>
</dbReference>
<keyword evidence="11 15" id="KW-0342">GTP-binding</keyword>
<dbReference type="AlphaFoldDB" id="A0AAU7PV88"/>
<reference evidence="19" key="1">
    <citation type="submission" date="2024-06" db="EMBL/GenBank/DDBJ databases">
        <title>Lacrimispora cavernae sp. nov., a novel anaerobe isolated from bat guano pile inside a cave.</title>
        <authorList>
            <person name="Miller S.L."/>
            <person name="Lu N."/>
            <person name="King J."/>
            <person name="Sankaranarayanan K."/>
            <person name="Lawson P.A."/>
        </authorList>
    </citation>
    <scope>NUCLEOTIDE SEQUENCE</scope>
    <source>
        <strain evidence="19">BS-2</strain>
    </source>
</reference>
<accession>A0AAU7PV88</accession>
<evidence type="ECO:0000256" key="4">
    <source>
        <dbReference type="ARBA" id="ARBA00022475"/>
    </source>
</evidence>
<dbReference type="Gene3D" id="1.10.287.1770">
    <property type="match status" value="1"/>
</dbReference>
<comment type="function">
    <text evidence="1 17">Probable transporter of a GTP-driven Fe(2+) uptake system.</text>
</comment>
<dbReference type="PRINTS" id="PR00326">
    <property type="entry name" value="GTP1OBG"/>
</dbReference>
<evidence type="ECO:0000256" key="6">
    <source>
        <dbReference type="ARBA" id="ARBA00022692"/>
    </source>
</evidence>
<dbReference type="PANTHER" id="PTHR43185:SF1">
    <property type="entry name" value="FE(2+) TRANSPORTER FEOB"/>
    <property type="match status" value="1"/>
</dbReference>
<evidence type="ECO:0000256" key="1">
    <source>
        <dbReference type="ARBA" id="ARBA00003926"/>
    </source>
</evidence>